<dbReference type="InterPro" id="IPR000182">
    <property type="entry name" value="GNAT_dom"/>
</dbReference>
<evidence type="ECO:0000259" key="1">
    <source>
        <dbReference type="Pfam" id="PF00583"/>
    </source>
</evidence>
<evidence type="ECO:0000313" key="3">
    <source>
        <dbReference type="EMBL" id="KTD35693.1"/>
    </source>
</evidence>
<sequence>MDLEVLAITKEELSWLLLHEAEKEGWLFSEEDVDFCFHYPANELSAIKINGELAGCILLQRKLNFPDSPPIASVGLFLILEKYRGQKKLGPFLWNRAISEKTNDQMIICLNSVARAQNFYERLGLMKTSVRRVSYILQSQETNKEALNTVLASIDQGIIKKIDRPLAIDLYNEKLFSSAKVFCDFIHDWQQRPDALTLAFYEGKEIKGYGIATICKKVNKKLYYRFSPIYADSVEVAETILKGLIYFTLQAQGRQIELNLLEGNPFISILENMGFVSADKDYIFCNHRQLIDFNAPMLNKIFSSLPLEYAHEVMATKSVPSF</sequence>
<gene>
    <name evidence="3" type="ORF">Lnau_0677</name>
</gene>
<dbReference type="SUPFAM" id="SSF55729">
    <property type="entry name" value="Acyl-CoA N-acyltransferases (Nat)"/>
    <property type="match status" value="1"/>
</dbReference>
<dbReference type="Gene3D" id="3.40.630.90">
    <property type="match status" value="1"/>
</dbReference>
<reference evidence="3 4" key="1">
    <citation type="submission" date="2015-11" db="EMBL/GenBank/DDBJ databases">
        <title>Genomic analysis of 38 Legionella species identifies large and diverse effector repertoires.</title>
        <authorList>
            <person name="Burstein D."/>
            <person name="Amaro F."/>
            <person name="Zusman T."/>
            <person name="Lifshitz Z."/>
            <person name="Cohen O."/>
            <person name="Gilbert J.A."/>
            <person name="Pupko T."/>
            <person name="Shuman H.A."/>
            <person name="Segal G."/>
        </authorList>
    </citation>
    <scope>NUCLEOTIDE SEQUENCE [LARGE SCALE GENOMIC DNA]</scope>
    <source>
        <strain evidence="3 4">ATCC 49506</strain>
    </source>
</reference>
<dbReference type="AlphaFoldDB" id="A0A0W0WTP8"/>
<feature type="domain" description="N-acetyltransferase" evidence="1">
    <location>
        <begin position="24"/>
        <end position="124"/>
    </location>
</feature>
<dbReference type="PANTHER" id="PTHR47237">
    <property type="entry name" value="SLL0310 PROTEIN"/>
    <property type="match status" value="1"/>
</dbReference>
<evidence type="ECO:0000313" key="4">
    <source>
        <dbReference type="Proteomes" id="UP000054725"/>
    </source>
</evidence>
<dbReference type="EMBL" id="LNYO01000013">
    <property type="protein sequence ID" value="KTD35693.1"/>
    <property type="molecule type" value="Genomic_DNA"/>
</dbReference>
<dbReference type="InterPro" id="IPR016181">
    <property type="entry name" value="Acyl_CoA_acyltransferase"/>
</dbReference>
<keyword evidence="4" id="KW-1185">Reference proteome</keyword>
<dbReference type="InterPro" id="IPR041496">
    <property type="entry name" value="YitH/HolE_GNAT"/>
</dbReference>
<dbReference type="GO" id="GO:0016747">
    <property type="term" value="F:acyltransferase activity, transferring groups other than amino-acyl groups"/>
    <property type="evidence" value="ECO:0007669"/>
    <property type="project" value="InterPro"/>
</dbReference>
<organism evidence="3 4">
    <name type="scientific">Legionella nautarum</name>
    <dbReference type="NCBI Taxonomy" id="45070"/>
    <lineage>
        <taxon>Bacteria</taxon>
        <taxon>Pseudomonadati</taxon>
        <taxon>Pseudomonadota</taxon>
        <taxon>Gammaproteobacteria</taxon>
        <taxon>Legionellales</taxon>
        <taxon>Legionellaceae</taxon>
        <taxon>Legionella</taxon>
    </lineage>
</organism>
<name>A0A0W0WTP8_9GAMM</name>
<dbReference type="Pfam" id="PF00583">
    <property type="entry name" value="Acetyltransf_1"/>
    <property type="match status" value="1"/>
</dbReference>
<evidence type="ECO:0000259" key="2">
    <source>
        <dbReference type="Pfam" id="PF18014"/>
    </source>
</evidence>
<dbReference type="Gene3D" id="3.40.630.30">
    <property type="match status" value="1"/>
</dbReference>
<comment type="caution">
    <text evidence="3">The sequence shown here is derived from an EMBL/GenBank/DDBJ whole genome shotgun (WGS) entry which is preliminary data.</text>
</comment>
<dbReference type="Pfam" id="PF18014">
    <property type="entry name" value="Acetyltransf_18"/>
    <property type="match status" value="1"/>
</dbReference>
<keyword evidence="3" id="KW-0808">Transferase</keyword>
<dbReference type="PANTHER" id="PTHR47237:SF2">
    <property type="entry name" value="BLL4206 PROTEIN"/>
    <property type="match status" value="1"/>
</dbReference>
<dbReference type="PATRIC" id="fig|45070.6.peg.721"/>
<dbReference type="Proteomes" id="UP000054725">
    <property type="component" value="Unassembled WGS sequence"/>
</dbReference>
<proteinExistence type="predicted"/>
<feature type="domain" description="YitH/HolE acetyltransferase (GNAT)" evidence="2">
    <location>
        <begin position="185"/>
        <end position="279"/>
    </location>
</feature>
<accession>A0A0W0WTP8</accession>
<dbReference type="InterPro" id="IPR052729">
    <property type="entry name" value="Acyl/Acetyltrans_Enzymes"/>
</dbReference>
<protein>
    <submittedName>
        <fullName evidence="3">GNAT family acetyltransferase</fullName>
    </submittedName>
</protein>
<dbReference type="RefSeq" id="WP_058503745.1">
    <property type="nucleotide sequence ID" value="NZ_CAAAIF010000001.1"/>
</dbReference>
<dbReference type="OrthoDB" id="5646577at2"/>